<comment type="function">
    <text evidence="7">Auxillary component of the N-terminal acetyltransferase C (NatC) complex which catalyzes acetylation of N-terminal methionine residues. N-terminal acetylation protects proteins from ubiquitination and degradation by the N-end rule pathway. Involved in regulation of apoptosis and proliferation of smooth muscle cells.</text>
</comment>
<evidence type="ECO:0000256" key="7">
    <source>
        <dbReference type="ARBA" id="ARBA00045848"/>
    </source>
</evidence>
<dbReference type="GO" id="GO:0031417">
    <property type="term" value="C:NatC complex"/>
    <property type="evidence" value="ECO:0007669"/>
    <property type="project" value="InterPro"/>
</dbReference>
<reference evidence="10 11" key="1">
    <citation type="journal article" date="2018" name="Mol. Genet. Genomics">
        <title>The red deer Cervus elaphus genome CerEla1.0: sequencing, annotating, genes, and chromosomes.</title>
        <authorList>
            <person name="Bana N.A."/>
            <person name="Nyiri A."/>
            <person name="Nagy J."/>
            <person name="Frank K."/>
            <person name="Nagy T."/>
            <person name="Steger V."/>
            <person name="Schiller M."/>
            <person name="Lakatos P."/>
            <person name="Sugar L."/>
            <person name="Horn P."/>
            <person name="Barta E."/>
            <person name="Orosz L."/>
        </authorList>
    </citation>
    <scope>NUCLEOTIDE SEQUENCE [LARGE SCALE GENOMIC DNA]</scope>
    <source>
        <strain evidence="10">Hungarian</strain>
    </source>
</reference>
<dbReference type="OrthoDB" id="269405at2759"/>
<dbReference type="InterPro" id="IPR007244">
    <property type="entry name" value="Naa35_N"/>
</dbReference>
<evidence type="ECO:0000256" key="3">
    <source>
        <dbReference type="ARBA" id="ARBA00011549"/>
    </source>
</evidence>
<feature type="domain" description="NAA35-like N-terminal" evidence="8">
    <location>
        <begin position="116"/>
        <end position="156"/>
    </location>
</feature>
<dbReference type="PANTHER" id="PTHR21373:SF0">
    <property type="entry name" value="N-ALPHA-ACETYLTRANSFERASE 35, NATC AUXILIARY SUBUNIT"/>
    <property type="match status" value="1"/>
</dbReference>
<dbReference type="InterPro" id="IPR057982">
    <property type="entry name" value="TPR_NAA35"/>
</dbReference>
<dbReference type="EMBL" id="MKHE01000016">
    <property type="protein sequence ID" value="OWK07240.1"/>
    <property type="molecule type" value="Genomic_DNA"/>
</dbReference>
<comment type="subcellular location">
    <subcellularLocation>
        <location evidence="1">Cytoplasm</location>
    </subcellularLocation>
</comment>
<evidence type="ECO:0000259" key="8">
    <source>
        <dbReference type="Pfam" id="PF04112"/>
    </source>
</evidence>
<comment type="caution">
    <text evidence="10">The sequence shown here is derived from an EMBL/GenBank/DDBJ whole genome shotgun (WGS) entry which is preliminary data.</text>
</comment>
<evidence type="ECO:0000256" key="4">
    <source>
        <dbReference type="ARBA" id="ARBA00013618"/>
    </source>
</evidence>
<feature type="domain" description="NAA35-like TPR repeats" evidence="9">
    <location>
        <begin position="160"/>
        <end position="209"/>
    </location>
</feature>
<dbReference type="Pfam" id="PF04112">
    <property type="entry name" value="Mak10"/>
    <property type="match status" value="1"/>
</dbReference>
<organism evidence="10 11">
    <name type="scientific">Cervus elaphus hippelaphus</name>
    <name type="common">European red deer</name>
    <dbReference type="NCBI Taxonomy" id="46360"/>
    <lineage>
        <taxon>Eukaryota</taxon>
        <taxon>Metazoa</taxon>
        <taxon>Chordata</taxon>
        <taxon>Craniata</taxon>
        <taxon>Vertebrata</taxon>
        <taxon>Euteleostomi</taxon>
        <taxon>Mammalia</taxon>
        <taxon>Eutheria</taxon>
        <taxon>Laurasiatheria</taxon>
        <taxon>Artiodactyla</taxon>
        <taxon>Ruminantia</taxon>
        <taxon>Pecora</taxon>
        <taxon>Cervidae</taxon>
        <taxon>Cervinae</taxon>
        <taxon>Cervus</taxon>
    </lineage>
</organism>
<evidence type="ECO:0000313" key="10">
    <source>
        <dbReference type="EMBL" id="OWK07240.1"/>
    </source>
</evidence>
<evidence type="ECO:0000256" key="5">
    <source>
        <dbReference type="ARBA" id="ARBA00022490"/>
    </source>
</evidence>
<evidence type="ECO:0000259" key="9">
    <source>
        <dbReference type="Pfam" id="PF25789"/>
    </source>
</evidence>
<proteinExistence type="inferred from homology"/>
<comment type="subunit">
    <text evidence="3">Component of the N-terminal acetyltransferase C (NatC) complex, which is composed of NAA35, NAA38 and NAA30.</text>
</comment>
<evidence type="ECO:0000256" key="6">
    <source>
        <dbReference type="ARBA" id="ARBA00030494"/>
    </source>
</evidence>
<dbReference type="PANTHER" id="PTHR21373">
    <property type="entry name" value="GLUCOSE REPRESSIBLE PROTEIN MAK10"/>
    <property type="match status" value="1"/>
</dbReference>
<comment type="similarity">
    <text evidence="2">Belongs to the MAK10 family.</text>
</comment>
<keyword evidence="11" id="KW-1185">Reference proteome</keyword>
<dbReference type="InterPro" id="IPR057983">
    <property type="entry name" value="NAA35-like_N"/>
</dbReference>
<evidence type="ECO:0000256" key="2">
    <source>
        <dbReference type="ARBA" id="ARBA00006289"/>
    </source>
</evidence>
<accession>A0A212CMT7</accession>
<keyword evidence="5" id="KW-0963">Cytoplasm</keyword>
<gene>
    <name evidence="10" type="ORF">Celaphus_00017051</name>
</gene>
<sequence>MRAPGRSGRAERGGGAGGGRGGVVISAVWTVRGGAGGHERSRATAPRACGGLWGGQVTLRPRPFRRASGVMVMKASVEDDDSGWELGIPEKMEKSNTNWVDITQDFEEACRELKLGELLHDKLFGLFEAMSAIEMMDPKMDAGMIGNQVNRKVLNFEQAIKTMVAFDMDGKVRKPKFELDSEQVRYEHRFAPFNSVMTPPPVHYLQFKVLPVRRQEEVKGQGKRVGSACRETYVDSTLSSHPRSSGWQAP</sequence>
<dbReference type="AlphaFoldDB" id="A0A212CMT7"/>
<name>A0A212CMT7_CEREH</name>
<dbReference type="Pfam" id="PF25789">
    <property type="entry name" value="TPR_NAA35"/>
    <property type="match status" value="1"/>
</dbReference>
<evidence type="ECO:0000256" key="1">
    <source>
        <dbReference type="ARBA" id="ARBA00004496"/>
    </source>
</evidence>
<evidence type="ECO:0000313" key="11">
    <source>
        <dbReference type="Proteomes" id="UP000242450"/>
    </source>
</evidence>
<dbReference type="Proteomes" id="UP000242450">
    <property type="component" value="Chromosome 16"/>
</dbReference>
<protein>
    <recommendedName>
        <fullName evidence="4">N-alpha-acetyltransferase 35, NatC auxiliary subunit</fullName>
    </recommendedName>
    <alternativeName>
        <fullName evidence="6">Protein MAK10 homolog</fullName>
    </alternativeName>
</protein>